<dbReference type="InterPro" id="IPR042120">
    <property type="entry name" value="MutL_C_dimsub"/>
</dbReference>
<dbReference type="PANTHER" id="PTHR10073">
    <property type="entry name" value="DNA MISMATCH REPAIR PROTEIN MLH, PMS, MUTL"/>
    <property type="match status" value="1"/>
</dbReference>
<dbReference type="InterPro" id="IPR014790">
    <property type="entry name" value="MutL_C"/>
</dbReference>
<dbReference type="InterPro" id="IPR036890">
    <property type="entry name" value="HATPase_C_sf"/>
</dbReference>
<dbReference type="InterPro" id="IPR003594">
    <property type="entry name" value="HATPase_dom"/>
</dbReference>
<dbReference type="Pfam" id="PF02518">
    <property type="entry name" value="HATPase_c"/>
    <property type="match status" value="1"/>
</dbReference>
<dbReference type="Proteomes" id="UP000697127">
    <property type="component" value="Unassembled WGS sequence"/>
</dbReference>
<evidence type="ECO:0000313" key="4">
    <source>
        <dbReference type="EMBL" id="KAG0686546.1"/>
    </source>
</evidence>
<dbReference type="GO" id="GO:0006298">
    <property type="term" value="P:mismatch repair"/>
    <property type="evidence" value="ECO:0007669"/>
    <property type="project" value="InterPro"/>
</dbReference>
<evidence type="ECO:0000256" key="2">
    <source>
        <dbReference type="ARBA" id="ARBA00022763"/>
    </source>
</evidence>
<organism evidence="4 5">
    <name type="scientific">Pichia californica</name>
    <dbReference type="NCBI Taxonomy" id="460514"/>
    <lineage>
        <taxon>Eukaryota</taxon>
        <taxon>Fungi</taxon>
        <taxon>Dikarya</taxon>
        <taxon>Ascomycota</taxon>
        <taxon>Saccharomycotina</taxon>
        <taxon>Pichiomycetes</taxon>
        <taxon>Pichiales</taxon>
        <taxon>Pichiaceae</taxon>
        <taxon>Pichia</taxon>
    </lineage>
</organism>
<keyword evidence="5" id="KW-1185">Reference proteome</keyword>
<dbReference type="SUPFAM" id="SSF118116">
    <property type="entry name" value="DNA mismatch repair protein MutL"/>
    <property type="match status" value="1"/>
</dbReference>
<dbReference type="EMBL" id="PUHW01000452">
    <property type="protein sequence ID" value="KAG0686546.1"/>
    <property type="molecule type" value="Genomic_DNA"/>
</dbReference>
<feature type="domain" description="MutL C-terminal dimerisation" evidence="3">
    <location>
        <begin position="525"/>
        <end position="696"/>
    </location>
</feature>
<proteinExistence type="inferred from homology"/>
<comment type="similarity">
    <text evidence="1">Belongs to the DNA mismatch repair MutL/HexB family.</text>
</comment>
<dbReference type="GO" id="GO:0005524">
    <property type="term" value="F:ATP binding"/>
    <property type="evidence" value="ECO:0007669"/>
    <property type="project" value="InterPro"/>
</dbReference>
<dbReference type="GO" id="GO:0032300">
    <property type="term" value="C:mismatch repair complex"/>
    <property type="evidence" value="ECO:0007669"/>
    <property type="project" value="InterPro"/>
</dbReference>
<dbReference type="GO" id="GO:0140664">
    <property type="term" value="F:ATP-dependent DNA damage sensor activity"/>
    <property type="evidence" value="ECO:0007669"/>
    <property type="project" value="InterPro"/>
</dbReference>
<evidence type="ECO:0000256" key="1">
    <source>
        <dbReference type="ARBA" id="ARBA00006082"/>
    </source>
</evidence>
<keyword evidence="2" id="KW-0227">DNA damage</keyword>
<dbReference type="InterPro" id="IPR038973">
    <property type="entry name" value="MutL/Mlh/Pms-like"/>
</dbReference>
<sequence length="733" mass="85136">MSKIIKVDETVHRALQSQITLNTLDDFIRELVQNGVDAESTCINIQLKIKEEFDMIELFYKDNGVGIDPESLKDFGKRFYTSKLLETSKHGLGSLIHLKTFGFRGEAINSMLNACSSLQITTRVKEFNNGFGLCYINKDLVMDVQKSSTTIPVGTEIIIGGIFDPVPVRKQLLFKNVKNKHVNTIYEIRKVVFNSLVDHPWVKIDIMIEELDKNGRWNKRNIIRYSGYEKNQIETIPFQSQLKLFNIIFGLKISDNYELCKVQLKSSKLVAGIALSTAQSKDYQFVYLNGRPFINDEFMKIINQLFQKNYELWGDDFKICEKNNTNNIKNSKSKVKATSMYGRPYRINPIFVASFETRLDVFELLQDPSKSCYNTKNLPVLISMFTKVIEVYFRTFQNKIVKKEEIKNNSIKKPRITVESSTLKSGTRVSQFKTSELNGRLGDNNKIDSEVNNVYDLDKIRESLLEKQPNTYKEINIQEPKFEKEGSCTQCHDIFSQEDLKKQSTYFNSIKHLELTRSELKDFVIIGQVDKKFILVKYGDQIIGLDQHATDERINLEKMYENLIIESVKGKSKKFNMLENKIPIELLNGQVEILKYFDESLKFWGILFDINFENIIGLPEIILNKFHKIDYSVLKKGILEYCYNLKERKKLPLKEGYFDKTDEFWWMKYVTQMPKLYQEIIKSKSCRSSIMFGDPLSNKEIKGLLQGLEQCYQPFECAHGRPSLYPICGLGQQ</sequence>
<accession>A0A9P6WGR3</accession>
<dbReference type="GO" id="GO:0016887">
    <property type="term" value="F:ATP hydrolysis activity"/>
    <property type="evidence" value="ECO:0007669"/>
    <property type="project" value="InterPro"/>
</dbReference>
<reference evidence="4" key="1">
    <citation type="submission" date="2020-11" db="EMBL/GenBank/DDBJ databases">
        <title>Kefir isolates.</title>
        <authorList>
            <person name="Marcisauskas S."/>
            <person name="Kim Y."/>
            <person name="Blasche S."/>
        </authorList>
    </citation>
    <scope>NUCLEOTIDE SEQUENCE</scope>
    <source>
        <strain evidence="4">Olga-1</strain>
    </source>
</reference>
<dbReference type="OrthoDB" id="429932at2759"/>
<dbReference type="Gene3D" id="3.30.565.10">
    <property type="entry name" value="Histidine kinase-like ATPase, C-terminal domain"/>
    <property type="match status" value="1"/>
</dbReference>
<evidence type="ECO:0000259" key="3">
    <source>
        <dbReference type="SMART" id="SM00853"/>
    </source>
</evidence>
<gene>
    <name evidence="4" type="primary">MLH3</name>
    <name evidence="4" type="ORF">C6P40_003835</name>
</gene>
<evidence type="ECO:0000313" key="5">
    <source>
        <dbReference type="Proteomes" id="UP000697127"/>
    </source>
</evidence>
<dbReference type="InterPro" id="IPR037198">
    <property type="entry name" value="MutL_C_sf"/>
</dbReference>
<dbReference type="GO" id="GO:0061982">
    <property type="term" value="P:meiosis I cell cycle process"/>
    <property type="evidence" value="ECO:0007669"/>
    <property type="project" value="UniProtKB-ARBA"/>
</dbReference>
<protein>
    <submittedName>
        <fullName evidence="4">DNA mismatch repair protein</fullName>
    </submittedName>
</protein>
<dbReference type="Gene3D" id="3.30.230.10">
    <property type="match status" value="1"/>
</dbReference>
<dbReference type="SUPFAM" id="SSF55874">
    <property type="entry name" value="ATPase domain of HSP90 chaperone/DNA topoisomerase II/histidine kinase"/>
    <property type="match status" value="1"/>
</dbReference>
<dbReference type="Gene3D" id="3.30.1540.20">
    <property type="entry name" value="MutL, C-terminal domain, dimerisation subdomain"/>
    <property type="match status" value="1"/>
</dbReference>
<dbReference type="PANTHER" id="PTHR10073:SF47">
    <property type="entry name" value="DNA MISMATCH REPAIR PROTEIN MLH3"/>
    <property type="match status" value="1"/>
</dbReference>
<dbReference type="SMART" id="SM00853">
    <property type="entry name" value="MutL_C"/>
    <property type="match status" value="1"/>
</dbReference>
<dbReference type="Pfam" id="PF08676">
    <property type="entry name" value="MutL_C"/>
    <property type="match status" value="1"/>
</dbReference>
<dbReference type="InterPro" id="IPR014721">
    <property type="entry name" value="Ribsml_uS5_D2-typ_fold_subgr"/>
</dbReference>
<dbReference type="AlphaFoldDB" id="A0A9P6WGR3"/>
<name>A0A9P6WGR3_9ASCO</name>
<comment type="caution">
    <text evidence="4">The sequence shown here is derived from an EMBL/GenBank/DDBJ whole genome shotgun (WGS) entry which is preliminary data.</text>
</comment>